<proteinExistence type="predicted"/>
<evidence type="ECO:0000313" key="1">
    <source>
        <dbReference type="EMBL" id="XCH39286.1"/>
    </source>
</evidence>
<reference evidence="1" key="1">
    <citation type="submission" date="2024-06" db="EMBL/GenBank/DDBJ databases">
        <title>North American crayfish harbour diverse members of the Nudiviridae.</title>
        <authorList>
            <person name="Stratton C."/>
            <person name="Bojko J."/>
        </authorList>
    </citation>
    <scope>NUCLEOTIDE SEQUENCE</scope>
    <source>
        <strain evidence="1">142H</strain>
    </source>
</reference>
<protein>
    <submittedName>
        <fullName evidence="1">Uncharacterized protein</fullName>
    </submittedName>
</protein>
<accession>A0AAU8GC50</accession>
<gene>
    <name evidence="1" type="ORF">FpNV_041</name>
</gene>
<name>A0AAU8GC50_9VIRU</name>
<dbReference type="EMBL" id="PP955094">
    <property type="protein sequence ID" value="XCH39286.1"/>
    <property type="molecule type" value="Genomic_DNA"/>
</dbReference>
<organism evidence="1">
    <name type="scientific">Faxonius propinquus nudivirus</name>
    <dbReference type="NCBI Taxonomy" id="3139431"/>
    <lineage>
        <taxon>Viruses</taxon>
        <taxon>Viruses incertae sedis</taxon>
        <taxon>Naldaviricetes</taxon>
        <taxon>Lefavirales</taxon>
        <taxon>Nudiviridae</taxon>
    </lineage>
</organism>
<sequence length="33" mass="3724">MEDSLFCEAINLCTSLYTIDAAIKKKSNDKNMI</sequence>